<keyword evidence="17" id="KW-1185">Reference proteome</keyword>
<organism evidence="16 17">
    <name type="scientific">Cyphellophora attinorum</name>
    <dbReference type="NCBI Taxonomy" id="1664694"/>
    <lineage>
        <taxon>Eukaryota</taxon>
        <taxon>Fungi</taxon>
        <taxon>Dikarya</taxon>
        <taxon>Ascomycota</taxon>
        <taxon>Pezizomycotina</taxon>
        <taxon>Eurotiomycetes</taxon>
        <taxon>Chaetothyriomycetidae</taxon>
        <taxon>Chaetothyriales</taxon>
        <taxon>Cyphellophoraceae</taxon>
        <taxon>Cyphellophora</taxon>
    </lineage>
</organism>
<dbReference type="PANTHER" id="PTHR24031">
    <property type="entry name" value="RNA HELICASE"/>
    <property type="match status" value="1"/>
</dbReference>
<dbReference type="PROSITE" id="PS51194">
    <property type="entry name" value="HELICASE_CTER"/>
    <property type="match status" value="1"/>
</dbReference>
<dbReference type="GO" id="GO:0003724">
    <property type="term" value="F:RNA helicase activity"/>
    <property type="evidence" value="ECO:0007669"/>
    <property type="project" value="UniProtKB-EC"/>
</dbReference>
<dbReference type="GO" id="GO:0005524">
    <property type="term" value="F:ATP binding"/>
    <property type="evidence" value="ECO:0007669"/>
    <property type="project" value="UniProtKB-UniRule"/>
</dbReference>
<dbReference type="Pfam" id="PF00271">
    <property type="entry name" value="Helicase_C"/>
    <property type="match status" value="1"/>
</dbReference>
<dbReference type="CDD" id="cd18787">
    <property type="entry name" value="SF2_C_DEAD"/>
    <property type="match status" value="1"/>
</dbReference>
<sequence length="748" mass="82811">MPGILVKDQTMMEKGKRKRKQEKLLPRKSRVIAGSRPVVKSDALSWKTVTLPDRLDDAEGFYLLEEVDDVEVVRDEGNNVMFRSLNSDLEVRTQDAENGEAIGEDDEWEGFSDEEDSEAPLMADAVQAPRPNGILKHKHDHAASGVNSDQGESDEGLESQNVFDLLNEVPQDAGDALAWEELELTEPTIKALTNIGFTKPTPIQAAAIPPILKGKDVIGKAITGSGKTLAFGIPIIEHWLSVTDEPKGPVALILAPTRELAHQLHDHISALAEGLDRQPRVVKVTGGLSILKQQRQLEHADIIIATPGRLWEVINESQGLIEQLKQVRYLVIDEADRLLSEGHFKEVEDIIDTIDRQVLDESNRPVSSRPQRQILVFSATFNRGLHQKLAGKLKNGTASDLLSNQQSLAYLLKKLPFPKHTKPMFIDPSPESTMASQLTESILQCPANDKDLYLYALLLLNHNLKTLIFANSINTVKRVHTFLSTLSLPSEVLHGDKMPQKSRLRALERFHDIPNSILVATDVAARGLDIKGIQLIIHYHVPRSADMYVHRSGRTARAGAAGKSVLLCSPEEVVPITRLIGKVHSQKQKQEQEHQFGDAQYTKDPPTGRAPETVYVDSRITTRIRPRVDLAQKITTAAQSQAKTSSSDSWVRKYAEELGQEYDSEEFEEEARRMKRGKGGGREKKRREAAATSKGQIGAWKAELGELLRKKVNLGVSERYLAGGGVNVDQLIDGTGEAASGVFLEGIR</sequence>
<evidence type="ECO:0000256" key="8">
    <source>
        <dbReference type="ARBA" id="ARBA00047984"/>
    </source>
</evidence>
<reference evidence="16 17" key="1">
    <citation type="submission" date="2015-06" db="EMBL/GenBank/DDBJ databases">
        <title>Draft genome of the ant-associated black yeast Phialophora attae CBS 131958.</title>
        <authorList>
            <person name="Moreno L.F."/>
            <person name="Stielow B.J."/>
            <person name="de Hoog S."/>
            <person name="Vicente V.A."/>
            <person name="Weiss V.A."/>
            <person name="de Vries M."/>
            <person name="Cruz L.M."/>
            <person name="Souza E.M."/>
        </authorList>
    </citation>
    <scope>NUCLEOTIDE SEQUENCE [LARGE SCALE GENOMIC DNA]</scope>
    <source>
        <strain evidence="16 17">CBS 131958</strain>
    </source>
</reference>
<evidence type="ECO:0000256" key="5">
    <source>
        <dbReference type="ARBA" id="ARBA00022806"/>
    </source>
</evidence>
<comment type="caution">
    <text evidence="16">The sequence shown here is derived from an EMBL/GenBank/DDBJ whole genome shotgun (WGS) entry which is preliminary data.</text>
</comment>
<dbReference type="OrthoDB" id="4310724at2759"/>
<feature type="region of interest" description="Disordered" evidence="12">
    <location>
        <begin position="666"/>
        <end position="692"/>
    </location>
</feature>
<evidence type="ECO:0000259" key="14">
    <source>
        <dbReference type="PROSITE" id="PS51194"/>
    </source>
</evidence>
<evidence type="ECO:0000256" key="12">
    <source>
        <dbReference type="SAM" id="MobiDB-lite"/>
    </source>
</evidence>
<dbReference type="InterPro" id="IPR011545">
    <property type="entry name" value="DEAD/DEAH_box_helicase_dom"/>
</dbReference>
<keyword evidence="3 10" id="KW-0547">Nucleotide-binding</keyword>
<evidence type="ECO:0000259" key="15">
    <source>
        <dbReference type="PROSITE" id="PS51195"/>
    </source>
</evidence>
<feature type="compositionally biased region" description="Basic and acidic residues" evidence="12">
    <location>
        <begin position="680"/>
        <end position="689"/>
    </location>
</feature>
<evidence type="ECO:0000256" key="9">
    <source>
        <dbReference type="PROSITE-ProRule" id="PRU00552"/>
    </source>
</evidence>
<dbReference type="SUPFAM" id="SSF52540">
    <property type="entry name" value="P-loop containing nucleoside triphosphate hydrolases"/>
    <property type="match status" value="1"/>
</dbReference>
<evidence type="ECO:0000313" key="16">
    <source>
        <dbReference type="EMBL" id="KPI39869.1"/>
    </source>
</evidence>
<dbReference type="PROSITE" id="PS00039">
    <property type="entry name" value="DEAD_ATP_HELICASE"/>
    <property type="match status" value="1"/>
</dbReference>
<dbReference type="Proteomes" id="UP000038010">
    <property type="component" value="Unassembled WGS sequence"/>
</dbReference>
<feature type="domain" description="DEAD-box RNA helicase Q" evidence="15">
    <location>
        <begin position="177"/>
        <end position="205"/>
    </location>
</feature>
<evidence type="ECO:0000256" key="1">
    <source>
        <dbReference type="ARBA" id="ARBA00004604"/>
    </source>
</evidence>
<dbReference type="Pfam" id="PF00270">
    <property type="entry name" value="DEAD"/>
    <property type="match status" value="1"/>
</dbReference>
<evidence type="ECO:0000256" key="4">
    <source>
        <dbReference type="ARBA" id="ARBA00022801"/>
    </source>
</evidence>
<dbReference type="SMART" id="SM00490">
    <property type="entry name" value="HELICc"/>
    <property type="match status" value="1"/>
</dbReference>
<dbReference type="GeneID" id="28731965"/>
<evidence type="ECO:0000256" key="6">
    <source>
        <dbReference type="ARBA" id="ARBA00022840"/>
    </source>
</evidence>
<dbReference type="InterPro" id="IPR014014">
    <property type="entry name" value="RNA_helicase_DEAD_Q_motif"/>
</dbReference>
<feature type="region of interest" description="Disordered" evidence="12">
    <location>
        <begin position="1"/>
        <end position="23"/>
    </location>
</feature>
<evidence type="ECO:0000256" key="10">
    <source>
        <dbReference type="RuleBase" id="RU000492"/>
    </source>
</evidence>
<evidence type="ECO:0000256" key="11">
    <source>
        <dbReference type="RuleBase" id="RU365068"/>
    </source>
</evidence>
<dbReference type="PROSITE" id="PS51195">
    <property type="entry name" value="Q_MOTIF"/>
    <property type="match status" value="1"/>
</dbReference>
<keyword evidence="6 10" id="KW-0067">ATP-binding</keyword>
<dbReference type="SMART" id="SM00487">
    <property type="entry name" value="DEXDc"/>
    <property type="match status" value="1"/>
</dbReference>
<dbReference type="RefSeq" id="XP_017999832.1">
    <property type="nucleotide sequence ID" value="XM_018140085.1"/>
</dbReference>
<evidence type="ECO:0000256" key="7">
    <source>
        <dbReference type="ARBA" id="ARBA00022884"/>
    </source>
</evidence>
<feature type="short sequence motif" description="Q motif" evidence="9">
    <location>
        <begin position="177"/>
        <end position="205"/>
    </location>
</feature>
<comment type="subcellular location">
    <subcellularLocation>
        <location evidence="1">Nucleus</location>
        <location evidence="1">Nucleolus</location>
    </subcellularLocation>
</comment>
<evidence type="ECO:0000256" key="2">
    <source>
        <dbReference type="ARBA" id="ARBA00022552"/>
    </source>
</evidence>
<keyword evidence="2" id="KW-0698">rRNA processing</keyword>
<feature type="region of interest" description="Disordered" evidence="12">
    <location>
        <begin position="132"/>
        <end position="157"/>
    </location>
</feature>
<comment type="catalytic activity">
    <reaction evidence="8 11">
        <text>ATP + H2O = ADP + phosphate + H(+)</text>
        <dbReference type="Rhea" id="RHEA:13065"/>
        <dbReference type="ChEBI" id="CHEBI:15377"/>
        <dbReference type="ChEBI" id="CHEBI:15378"/>
        <dbReference type="ChEBI" id="CHEBI:30616"/>
        <dbReference type="ChEBI" id="CHEBI:43474"/>
        <dbReference type="ChEBI" id="CHEBI:456216"/>
        <dbReference type="EC" id="3.6.4.13"/>
    </reaction>
</comment>
<accession>A0A0N0NM71</accession>
<proteinExistence type="inferred from homology"/>
<comment type="function">
    <text evidence="11">RNA helicase.</text>
</comment>
<dbReference type="GO" id="GO:0005730">
    <property type="term" value="C:nucleolus"/>
    <property type="evidence" value="ECO:0007669"/>
    <property type="project" value="UniProtKB-SubCell"/>
</dbReference>
<comment type="similarity">
    <text evidence="10">Belongs to the DEAD box helicase family.</text>
</comment>
<dbReference type="STRING" id="1664694.A0A0N0NM71"/>
<name>A0A0N0NM71_9EURO</name>
<dbReference type="VEuPathDB" id="FungiDB:AB675_11256"/>
<dbReference type="GO" id="GO:0016787">
    <property type="term" value="F:hydrolase activity"/>
    <property type="evidence" value="ECO:0007669"/>
    <property type="project" value="UniProtKB-KW"/>
</dbReference>
<keyword evidence="4 10" id="KW-0378">Hydrolase</keyword>
<dbReference type="EC" id="3.6.4.13" evidence="11"/>
<feature type="domain" description="Helicase ATP-binding" evidence="13">
    <location>
        <begin position="208"/>
        <end position="399"/>
    </location>
</feature>
<evidence type="ECO:0000259" key="13">
    <source>
        <dbReference type="PROSITE" id="PS51192"/>
    </source>
</evidence>
<dbReference type="EMBL" id="LFJN01000013">
    <property type="protein sequence ID" value="KPI39869.1"/>
    <property type="molecule type" value="Genomic_DNA"/>
</dbReference>
<dbReference type="AlphaFoldDB" id="A0A0N0NM71"/>
<protein>
    <recommendedName>
        <fullName evidence="11">ATP-dependent RNA helicase</fullName>
        <ecNumber evidence="11">3.6.4.13</ecNumber>
    </recommendedName>
</protein>
<gene>
    <name evidence="16" type="ORF">AB675_11256</name>
</gene>
<dbReference type="Gene3D" id="3.40.50.300">
    <property type="entry name" value="P-loop containing nucleotide triphosphate hydrolases"/>
    <property type="match status" value="2"/>
</dbReference>
<keyword evidence="5 10" id="KW-0347">Helicase</keyword>
<feature type="region of interest" description="Disordered" evidence="12">
    <location>
        <begin position="584"/>
        <end position="612"/>
    </location>
</feature>
<evidence type="ECO:0000313" key="17">
    <source>
        <dbReference type="Proteomes" id="UP000038010"/>
    </source>
</evidence>
<dbReference type="PROSITE" id="PS51192">
    <property type="entry name" value="HELICASE_ATP_BIND_1"/>
    <property type="match status" value="1"/>
</dbReference>
<dbReference type="InterPro" id="IPR014001">
    <property type="entry name" value="Helicase_ATP-bd"/>
</dbReference>
<dbReference type="InterPro" id="IPR001650">
    <property type="entry name" value="Helicase_C-like"/>
</dbReference>
<evidence type="ECO:0000256" key="3">
    <source>
        <dbReference type="ARBA" id="ARBA00022741"/>
    </source>
</evidence>
<keyword evidence="7 11" id="KW-0694">RNA-binding</keyword>
<comment type="domain">
    <text evidence="11">The Q motif is unique to and characteristic of the DEAD box family of RNA helicases and controls ATP binding and hydrolysis.</text>
</comment>
<dbReference type="InterPro" id="IPR000629">
    <property type="entry name" value="RNA-helicase_DEAD-box_CS"/>
</dbReference>
<feature type="domain" description="Helicase C-terminal" evidence="14">
    <location>
        <begin position="437"/>
        <end position="600"/>
    </location>
</feature>
<dbReference type="InterPro" id="IPR027417">
    <property type="entry name" value="P-loop_NTPase"/>
</dbReference>
<dbReference type="GO" id="GO:0006364">
    <property type="term" value="P:rRNA processing"/>
    <property type="evidence" value="ECO:0007669"/>
    <property type="project" value="UniProtKB-KW"/>
</dbReference>
<dbReference type="CDD" id="cd17946">
    <property type="entry name" value="DEADc_DDX24"/>
    <property type="match status" value="1"/>
</dbReference>
<dbReference type="GO" id="GO:0003723">
    <property type="term" value="F:RNA binding"/>
    <property type="evidence" value="ECO:0007669"/>
    <property type="project" value="UniProtKB-UniRule"/>
</dbReference>